<dbReference type="Pfam" id="PF04952">
    <property type="entry name" value="AstE_AspA_hybrid"/>
    <property type="match status" value="1"/>
</dbReference>
<dbReference type="InterPro" id="IPR016708">
    <property type="entry name" value="Aspartoacylase"/>
</dbReference>
<evidence type="ECO:0000256" key="3">
    <source>
        <dbReference type="ARBA" id="ARBA00022801"/>
    </source>
</evidence>
<organism evidence="9 10">
    <name type="scientific">Vibrio sinaloensis DSM 21326</name>
    <dbReference type="NCBI Taxonomy" id="945550"/>
    <lineage>
        <taxon>Bacteria</taxon>
        <taxon>Pseudomonadati</taxon>
        <taxon>Pseudomonadota</taxon>
        <taxon>Gammaproteobacteria</taxon>
        <taxon>Vibrionales</taxon>
        <taxon>Vibrionaceae</taxon>
        <taxon>Vibrio</taxon>
        <taxon>Vibrio oreintalis group</taxon>
    </lineage>
</organism>
<feature type="domain" description="Succinylglutamate desuccinylase/Aspartoacylase catalytic" evidence="8">
    <location>
        <begin position="5"/>
        <end position="188"/>
    </location>
</feature>
<evidence type="ECO:0000256" key="2">
    <source>
        <dbReference type="ARBA" id="ARBA00022723"/>
    </source>
</evidence>
<comment type="caution">
    <text evidence="9">The sequence shown here is derived from an EMBL/GenBank/DDBJ whole genome shotgun (WGS) entry which is preliminary data.</text>
</comment>
<protein>
    <submittedName>
        <fullName evidence="9">Aspartoacylase</fullName>
        <ecNumber evidence="9">3.5.1.15</ecNumber>
    </submittedName>
</protein>
<sequence length="287" mass="32334">MENITNILLVSGTHGNELSGLYLQKLIKDGRYDANRSTFSTSLLTGNPEAVQQQCRFLDMDLNRQFSTSRQEATSKEAKRSQALITQYADNEKQLIIDLHNTTSNMGATLILLSESPFYTKMGAYVKQRMPDANILFETRTSWPEQPYLCTMGQYGVMIEVGAQAHGSLKSETLDLMKRMTTAVLDYIEKSNLGQLDQLNAYEAYFYLEEVVVPLDQDGQRLALVHPTVCGQDFQPVYPGEPLLATFMGSDIHWQGEHEIYPHFINEAAYCASNIAMALAEKKHIEV</sequence>
<evidence type="ECO:0000256" key="5">
    <source>
        <dbReference type="PIRSR" id="PIRSR018001-1"/>
    </source>
</evidence>
<dbReference type="AlphaFoldDB" id="E8MDF7"/>
<evidence type="ECO:0000313" key="10">
    <source>
        <dbReference type="Proteomes" id="UP000006228"/>
    </source>
</evidence>
<evidence type="ECO:0000313" key="9">
    <source>
        <dbReference type="EMBL" id="EGA67943.1"/>
    </source>
</evidence>
<dbReference type="GO" id="GO:0016788">
    <property type="term" value="F:hydrolase activity, acting on ester bonds"/>
    <property type="evidence" value="ECO:0007669"/>
    <property type="project" value="InterPro"/>
</dbReference>
<proteinExistence type="inferred from homology"/>
<feature type="binding site" evidence="6">
    <location>
        <position position="17"/>
    </location>
    <ligand>
        <name>Zn(2+)</name>
        <dbReference type="ChEBI" id="CHEBI:29105"/>
    </ligand>
</feature>
<dbReference type="Pfam" id="PF24827">
    <property type="entry name" value="AstE_AspA_cat"/>
    <property type="match status" value="1"/>
</dbReference>
<feature type="binding site" evidence="6">
    <location>
        <position position="14"/>
    </location>
    <ligand>
        <name>Zn(2+)</name>
        <dbReference type="ChEBI" id="CHEBI:29105"/>
    </ligand>
</feature>
<feature type="binding site" evidence="6">
    <location>
        <position position="100"/>
    </location>
    <ligand>
        <name>Zn(2+)</name>
        <dbReference type="ChEBI" id="CHEBI:29105"/>
    </ligand>
</feature>
<dbReference type="InterPro" id="IPR050178">
    <property type="entry name" value="AspA/AstE_fam"/>
</dbReference>
<evidence type="ECO:0000259" key="7">
    <source>
        <dbReference type="Pfam" id="PF04952"/>
    </source>
</evidence>
<dbReference type="PIRSF" id="PIRSF018001">
    <property type="entry name" value="Aspartoacylase"/>
    <property type="match status" value="1"/>
</dbReference>
<dbReference type="Proteomes" id="UP000006228">
    <property type="component" value="Unassembled WGS sequence"/>
</dbReference>
<dbReference type="Gene3D" id="2.20.25.160">
    <property type="match status" value="1"/>
</dbReference>
<dbReference type="GO" id="GO:0019807">
    <property type="term" value="F:aspartoacylase activity"/>
    <property type="evidence" value="ECO:0007669"/>
    <property type="project" value="UniProtKB-EC"/>
</dbReference>
<dbReference type="InterPro" id="IPR007036">
    <property type="entry name" value="Aste_AspA_hybrid_dom"/>
</dbReference>
<reference evidence="9 10" key="1">
    <citation type="journal article" date="2012" name="Int. J. Syst. Evol. Microbiol.">
        <title>Vibrio caribbeanicus sp. nov., isolated from the marine sponge Scleritoderma cyanea.</title>
        <authorList>
            <person name="Hoffmann M."/>
            <person name="Monday S.R."/>
            <person name="Allard M.W."/>
            <person name="Strain E.A."/>
            <person name="Whittaker P."/>
            <person name="Naum M."/>
            <person name="McCarthy P.J."/>
            <person name="Lopez J.V."/>
            <person name="Fischer M."/>
            <person name="Brown E.W."/>
        </authorList>
    </citation>
    <scope>NUCLEOTIDE SEQUENCE [LARGE SCALE GENOMIC DNA]</scope>
    <source>
        <strain evidence="10">DSMZ 21326</strain>
    </source>
</reference>
<dbReference type="EC" id="3.5.1.15" evidence="9"/>
<dbReference type="EMBL" id="AEVT01000122">
    <property type="protein sequence ID" value="EGA67943.1"/>
    <property type="molecule type" value="Genomic_DNA"/>
</dbReference>
<dbReference type="Gene3D" id="3.40.630.10">
    <property type="entry name" value="Zn peptidases"/>
    <property type="match status" value="1"/>
</dbReference>
<dbReference type="GeneID" id="95571551"/>
<evidence type="ECO:0000259" key="8">
    <source>
        <dbReference type="Pfam" id="PF24827"/>
    </source>
</evidence>
<dbReference type="RefSeq" id="WP_008081582.1">
    <property type="nucleotide sequence ID" value="NZ_AEVT01000122.1"/>
</dbReference>
<gene>
    <name evidence="9" type="ORF">VISI1226_08449</name>
</gene>
<keyword evidence="2 6" id="KW-0479">Metal-binding</keyword>
<feature type="domain" description="AstE/AspA barrel-sandwich hybrid" evidence="7">
    <location>
        <begin position="201"/>
        <end position="282"/>
    </location>
</feature>
<dbReference type="InterPro" id="IPR055438">
    <property type="entry name" value="AstE_AspA_cat"/>
</dbReference>
<comment type="similarity">
    <text evidence="1">Belongs to the AspA/AstE family. Aspartoacylase subfamily.</text>
</comment>
<keyword evidence="3 9" id="KW-0378">Hydrolase</keyword>
<dbReference type="eggNOG" id="COG2988">
    <property type="taxonomic scope" value="Bacteria"/>
</dbReference>
<keyword evidence="4 6" id="KW-0862">Zinc</keyword>
<evidence type="ECO:0000256" key="6">
    <source>
        <dbReference type="PIRSR" id="PIRSR018001-3"/>
    </source>
</evidence>
<evidence type="ECO:0000256" key="1">
    <source>
        <dbReference type="ARBA" id="ARBA00006173"/>
    </source>
</evidence>
<dbReference type="OrthoDB" id="531770at2"/>
<dbReference type="SUPFAM" id="SSF53187">
    <property type="entry name" value="Zn-dependent exopeptidases"/>
    <property type="match status" value="1"/>
</dbReference>
<comment type="cofactor">
    <cofactor evidence="6">
        <name>Zn(2+)</name>
        <dbReference type="ChEBI" id="CHEBI:29105"/>
    </cofactor>
    <text evidence="6">Binds 1 zinc ion per subunit.</text>
</comment>
<evidence type="ECO:0000256" key="4">
    <source>
        <dbReference type="ARBA" id="ARBA00022833"/>
    </source>
</evidence>
<name>E8MDF7_PHOS4</name>
<accession>E8MDF7</accession>
<dbReference type="PANTHER" id="PTHR15162:SF7">
    <property type="entry name" value="SUCCINYLGLUTAMATE DESUCCINYLASE"/>
    <property type="match status" value="1"/>
</dbReference>
<dbReference type="HAMAP" id="MF_00704">
    <property type="entry name" value="Aspartoacylase"/>
    <property type="match status" value="1"/>
</dbReference>
<dbReference type="PANTHER" id="PTHR15162">
    <property type="entry name" value="ASPARTOACYLASE"/>
    <property type="match status" value="1"/>
</dbReference>
<dbReference type="GO" id="GO:0005829">
    <property type="term" value="C:cytosol"/>
    <property type="evidence" value="ECO:0007669"/>
    <property type="project" value="TreeGrafter"/>
</dbReference>
<dbReference type="GO" id="GO:0046872">
    <property type="term" value="F:metal ion binding"/>
    <property type="evidence" value="ECO:0007669"/>
    <property type="project" value="UniProtKB-KW"/>
</dbReference>
<dbReference type="NCBIfam" id="NF002601">
    <property type="entry name" value="PRK02259.1"/>
    <property type="match status" value="1"/>
</dbReference>
<feature type="active site" description="Proton donor/acceptor" evidence="5">
    <location>
        <position position="160"/>
    </location>
</feature>